<dbReference type="PANTHER" id="PTHR35247">
    <property type="entry name" value="TESTIS-EXPRESSED PROTEIN 43"/>
    <property type="match status" value="1"/>
</dbReference>
<reference evidence="2" key="1">
    <citation type="thesis" date="2020" institute="ProQuest LLC" country="789 East Eisenhower Parkway, Ann Arbor, MI, USA">
        <title>Comparative Genomics and Chromosome Evolution.</title>
        <authorList>
            <person name="Mudd A.B."/>
        </authorList>
    </citation>
    <scope>NUCLEOTIDE SEQUENCE</scope>
    <source>
        <strain evidence="2">HN-11 Male</strain>
        <tissue evidence="2">Kidney and liver</tissue>
    </source>
</reference>
<keyword evidence="3" id="KW-1185">Reference proteome</keyword>
<dbReference type="AlphaFoldDB" id="A0A8J6FIF2"/>
<organism evidence="2 3">
    <name type="scientific">Eleutherodactylus coqui</name>
    <name type="common">Puerto Rican coqui</name>
    <dbReference type="NCBI Taxonomy" id="57060"/>
    <lineage>
        <taxon>Eukaryota</taxon>
        <taxon>Metazoa</taxon>
        <taxon>Chordata</taxon>
        <taxon>Craniata</taxon>
        <taxon>Vertebrata</taxon>
        <taxon>Euteleostomi</taxon>
        <taxon>Amphibia</taxon>
        <taxon>Batrachia</taxon>
        <taxon>Anura</taxon>
        <taxon>Neobatrachia</taxon>
        <taxon>Hyloidea</taxon>
        <taxon>Eleutherodactylidae</taxon>
        <taxon>Eleutherodactylinae</taxon>
        <taxon>Eleutherodactylus</taxon>
        <taxon>Eleutherodactylus</taxon>
    </lineage>
</organism>
<dbReference type="OrthoDB" id="9972026at2759"/>
<dbReference type="PANTHER" id="PTHR35247:SF1">
    <property type="entry name" value="TESTIS-EXPRESSED PROTEIN 43"/>
    <property type="match status" value="1"/>
</dbReference>
<evidence type="ECO:0000256" key="1">
    <source>
        <dbReference type="SAM" id="MobiDB-lite"/>
    </source>
</evidence>
<evidence type="ECO:0000313" key="2">
    <source>
        <dbReference type="EMBL" id="KAG9487876.1"/>
    </source>
</evidence>
<evidence type="ECO:0000313" key="3">
    <source>
        <dbReference type="Proteomes" id="UP000770717"/>
    </source>
</evidence>
<feature type="region of interest" description="Disordered" evidence="1">
    <location>
        <begin position="1"/>
        <end position="41"/>
    </location>
</feature>
<dbReference type="Proteomes" id="UP000770717">
    <property type="component" value="Unassembled WGS sequence"/>
</dbReference>
<gene>
    <name evidence="2" type="ORF">GDO78_007594</name>
</gene>
<accession>A0A8J6FIF2</accession>
<dbReference type="InterPro" id="IPR027965">
    <property type="entry name" value="SPMIP10"/>
</dbReference>
<evidence type="ECO:0008006" key="4">
    <source>
        <dbReference type="Google" id="ProtNLM"/>
    </source>
</evidence>
<sequence length="170" mass="19832">MSDSGSTCSTVRQQEHRNPNQNSLMNKRPKEENSSNLKEPIEVIQNPGTLVSVATITDIRGLVQSHISEFSRRHPIIPKRYVMPWKQDMVNRKLITRHADLAGLYRGPQEDSLFLQNKERLCHGEERHIITKKLKIPSLHQMTDFPLHSHLSRYQSYMINQKTRMLACYE</sequence>
<dbReference type="EMBL" id="WNTK01000003">
    <property type="protein sequence ID" value="KAG9487876.1"/>
    <property type="molecule type" value="Genomic_DNA"/>
</dbReference>
<name>A0A8J6FIF2_ELECQ</name>
<comment type="caution">
    <text evidence="2">The sequence shown here is derived from an EMBL/GenBank/DDBJ whole genome shotgun (WGS) entry which is preliminary data.</text>
</comment>
<proteinExistence type="predicted"/>
<dbReference type="Pfam" id="PF14983">
    <property type="entry name" value="SPMIP10-like"/>
    <property type="match status" value="1"/>
</dbReference>
<feature type="compositionally biased region" description="Polar residues" evidence="1">
    <location>
        <begin position="1"/>
        <end position="12"/>
    </location>
</feature>
<protein>
    <recommendedName>
        <fullName evidence="4">Testis-expressed protein 43</fullName>
    </recommendedName>
</protein>